<dbReference type="Proteomes" id="UP000784294">
    <property type="component" value="Unassembled WGS sequence"/>
</dbReference>
<accession>A0A448WM16</accession>
<dbReference type="SMART" id="SM00875">
    <property type="entry name" value="BACK"/>
    <property type="match status" value="1"/>
</dbReference>
<dbReference type="UniPathway" id="UPA00143"/>
<dbReference type="GO" id="GO:0016567">
    <property type="term" value="P:protein ubiquitination"/>
    <property type="evidence" value="ECO:0007669"/>
    <property type="project" value="UniProtKB-UniPathway"/>
</dbReference>
<sequence>MEQDEDFLTLSADQLQQLVSSDKLCVSEEQVLDAVLRWLRHDPVGRQAEAPRLCSRVRFALLPRDCLLHLSRSEEFLTEQPWCKDFLIEALTYHLLPWEERRRIGSDRVKPRAPVGRPKLKK</sequence>
<evidence type="ECO:0000313" key="3">
    <source>
        <dbReference type="Proteomes" id="UP000784294"/>
    </source>
</evidence>
<gene>
    <name evidence="2" type="ORF">PXEA_LOCUS8491</name>
</gene>
<dbReference type="Gene3D" id="1.25.40.420">
    <property type="match status" value="1"/>
</dbReference>
<protein>
    <recommendedName>
        <fullName evidence="1">BACK domain-containing protein</fullName>
    </recommendedName>
</protein>
<feature type="domain" description="BACK" evidence="1">
    <location>
        <begin position="2"/>
        <end position="71"/>
    </location>
</feature>
<name>A0A448WM16_9PLAT</name>
<comment type="caution">
    <text evidence="2">The sequence shown here is derived from an EMBL/GenBank/DDBJ whole genome shotgun (WGS) entry which is preliminary data.</text>
</comment>
<reference evidence="2" key="1">
    <citation type="submission" date="2018-11" db="EMBL/GenBank/DDBJ databases">
        <authorList>
            <consortium name="Pathogen Informatics"/>
        </authorList>
    </citation>
    <scope>NUCLEOTIDE SEQUENCE</scope>
</reference>
<evidence type="ECO:0000313" key="2">
    <source>
        <dbReference type="EMBL" id="VEL15051.1"/>
    </source>
</evidence>
<dbReference type="EMBL" id="CAAALY010023271">
    <property type="protein sequence ID" value="VEL15051.1"/>
    <property type="molecule type" value="Genomic_DNA"/>
</dbReference>
<dbReference type="OrthoDB" id="45365at2759"/>
<dbReference type="AlphaFoldDB" id="A0A448WM16"/>
<keyword evidence="3" id="KW-1185">Reference proteome</keyword>
<dbReference type="PANTHER" id="PTHR45632">
    <property type="entry name" value="LD33804P"/>
    <property type="match status" value="1"/>
</dbReference>
<dbReference type="PANTHER" id="PTHR45632:SF13">
    <property type="entry name" value="KELCH-LIKE PROTEIN 26"/>
    <property type="match status" value="1"/>
</dbReference>
<dbReference type="Pfam" id="PF07707">
    <property type="entry name" value="BACK"/>
    <property type="match status" value="1"/>
</dbReference>
<proteinExistence type="predicted"/>
<evidence type="ECO:0000259" key="1">
    <source>
        <dbReference type="SMART" id="SM00875"/>
    </source>
</evidence>
<dbReference type="InterPro" id="IPR011705">
    <property type="entry name" value="BACK"/>
</dbReference>
<organism evidence="2 3">
    <name type="scientific">Protopolystoma xenopodis</name>
    <dbReference type="NCBI Taxonomy" id="117903"/>
    <lineage>
        <taxon>Eukaryota</taxon>
        <taxon>Metazoa</taxon>
        <taxon>Spiralia</taxon>
        <taxon>Lophotrochozoa</taxon>
        <taxon>Platyhelminthes</taxon>
        <taxon>Monogenea</taxon>
        <taxon>Polyopisthocotylea</taxon>
        <taxon>Polystomatidea</taxon>
        <taxon>Polystomatidae</taxon>
        <taxon>Protopolystoma</taxon>
    </lineage>
</organism>